<feature type="transmembrane region" description="Helical" evidence="6">
    <location>
        <begin position="123"/>
        <end position="144"/>
    </location>
</feature>
<keyword evidence="3 6" id="KW-0812">Transmembrane</keyword>
<keyword evidence="4 6" id="KW-1133">Transmembrane helix</keyword>
<evidence type="ECO:0000256" key="6">
    <source>
        <dbReference type="SAM" id="Phobius"/>
    </source>
</evidence>
<keyword evidence="5 6" id="KW-0472">Membrane</keyword>
<evidence type="ECO:0000256" key="2">
    <source>
        <dbReference type="ARBA" id="ARBA00022475"/>
    </source>
</evidence>
<protein>
    <recommendedName>
        <fullName evidence="7">Cytochrome b561 bacterial/Ni-hydrogenase domain-containing protein</fullName>
    </recommendedName>
</protein>
<dbReference type="PANTHER" id="PTHR30485">
    <property type="entry name" value="NI/FE-HYDROGENASE 1 B-TYPE CYTOCHROME SUBUNIT"/>
    <property type="match status" value="1"/>
</dbReference>
<feature type="domain" description="Cytochrome b561 bacterial/Ni-hydrogenase" evidence="7">
    <location>
        <begin position="5"/>
        <end position="191"/>
    </location>
</feature>
<dbReference type="PANTHER" id="PTHR30485:SF0">
    <property type="entry name" value="NI_FE-HYDROGENASE 1 B-TYPE CYTOCHROME SUBUNIT-RELATED"/>
    <property type="match status" value="1"/>
</dbReference>
<evidence type="ECO:0000256" key="1">
    <source>
        <dbReference type="ARBA" id="ARBA00004651"/>
    </source>
</evidence>
<dbReference type="EMBL" id="AP026709">
    <property type="protein sequence ID" value="BDQ37610.1"/>
    <property type="molecule type" value="Genomic_DNA"/>
</dbReference>
<dbReference type="InterPro" id="IPR051542">
    <property type="entry name" value="Hydrogenase_cytochrome"/>
</dbReference>
<keyword evidence="2" id="KW-1003">Cell membrane</keyword>
<name>A0ABN6S754_9BACT</name>
<feature type="transmembrane region" description="Helical" evidence="6">
    <location>
        <begin position="12"/>
        <end position="34"/>
    </location>
</feature>
<dbReference type="RefSeq" id="WP_281760129.1">
    <property type="nucleotide sequence ID" value="NZ_AP026709.1"/>
</dbReference>
<feature type="transmembrane region" description="Helical" evidence="6">
    <location>
        <begin position="164"/>
        <end position="185"/>
    </location>
</feature>
<organism evidence="8 9">
    <name type="scientific">Pseudodesulfovibrio nedwellii</name>
    <dbReference type="NCBI Taxonomy" id="2973072"/>
    <lineage>
        <taxon>Bacteria</taxon>
        <taxon>Pseudomonadati</taxon>
        <taxon>Thermodesulfobacteriota</taxon>
        <taxon>Desulfovibrionia</taxon>
        <taxon>Desulfovibrionales</taxon>
        <taxon>Desulfovibrionaceae</taxon>
    </lineage>
</organism>
<dbReference type="InterPro" id="IPR011577">
    <property type="entry name" value="Cyt_b561_bac/Ni-Hgenase"/>
</dbReference>
<evidence type="ECO:0000256" key="4">
    <source>
        <dbReference type="ARBA" id="ARBA00022989"/>
    </source>
</evidence>
<comment type="subcellular location">
    <subcellularLocation>
        <location evidence="1">Cell membrane</location>
        <topology evidence="1">Multi-pass membrane protein</topology>
    </subcellularLocation>
</comment>
<sequence>MRLKRFTPVQKAFHAMLMLSFLVQAVTGTARMYIETNWGRTLAHPFGGYEQCLIVHKYVGLFMLFLFVCHLAYVLFVVMSKKVHSDDGLWLQKKDVREFFTHLRWMFGGEAPRFERWGYWEKFDYWAVFWGMIILGVTGLMLYAPLETSRHFKGWSLNVALWVHRIEACLAMLHIFVIHFAIAHLRRHNFPMDRAMFCGDTDLESASEERPAWLARLRTNNELNEKAIDDVSSIQVVVTYAVGLGAVALGISLVIGGLMNAGLVNW</sequence>
<keyword evidence="9" id="KW-1185">Reference proteome</keyword>
<evidence type="ECO:0000256" key="5">
    <source>
        <dbReference type="ARBA" id="ARBA00023136"/>
    </source>
</evidence>
<evidence type="ECO:0000313" key="8">
    <source>
        <dbReference type="EMBL" id="BDQ37610.1"/>
    </source>
</evidence>
<reference evidence="8 9" key="1">
    <citation type="submission" date="2022-08" db="EMBL/GenBank/DDBJ databases">
        <title>Genome Sequence of the sulphate-reducing bacterium, Pseudodesulfovibrio sp. SYK.</title>
        <authorList>
            <person name="Kondo R."/>
            <person name="Kataoka T."/>
        </authorList>
    </citation>
    <scope>NUCLEOTIDE SEQUENCE [LARGE SCALE GENOMIC DNA]</scope>
    <source>
        <strain evidence="8 9">SYK</strain>
    </source>
</reference>
<dbReference type="Proteomes" id="UP001317742">
    <property type="component" value="Chromosome"/>
</dbReference>
<feature type="transmembrane region" description="Helical" evidence="6">
    <location>
        <begin position="236"/>
        <end position="259"/>
    </location>
</feature>
<dbReference type="Gene3D" id="1.20.950.20">
    <property type="entry name" value="Transmembrane di-heme cytochromes, Chain C"/>
    <property type="match status" value="1"/>
</dbReference>
<dbReference type="InterPro" id="IPR016174">
    <property type="entry name" value="Di-haem_cyt_TM"/>
</dbReference>
<feature type="transmembrane region" description="Helical" evidence="6">
    <location>
        <begin position="54"/>
        <end position="78"/>
    </location>
</feature>
<evidence type="ECO:0000313" key="9">
    <source>
        <dbReference type="Proteomes" id="UP001317742"/>
    </source>
</evidence>
<gene>
    <name evidence="8" type="ORF">SYK_19700</name>
</gene>
<proteinExistence type="predicted"/>
<evidence type="ECO:0000259" key="7">
    <source>
        <dbReference type="Pfam" id="PF01292"/>
    </source>
</evidence>
<evidence type="ECO:0000256" key="3">
    <source>
        <dbReference type="ARBA" id="ARBA00022692"/>
    </source>
</evidence>
<dbReference type="SUPFAM" id="SSF81342">
    <property type="entry name" value="Transmembrane di-heme cytochromes"/>
    <property type="match status" value="1"/>
</dbReference>
<accession>A0ABN6S754</accession>
<dbReference type="Pfam" id="PF01292">
    <property type="entry name" value="Ni_hydr_CYTB"/>
    <property type="match status" value="1"/>
</dbReference>